<evidence type="ECO:0000256" key="8">
    <source>
        <dbReference type="ARBA" id="ARBA00049551"/>
    </source>
</evidence>
<dbReference type="Pfam" id="PF00507">
    <property type="entry name" value="Oxidored_q4"/>
    <property type="match status" value="1"/>
</dbReference>
<evidence type="ECO:0000256" key="6">
    <source>
        <dbReference type="ARBA" id="ARBA00022989"/>
    </source>
</evidence>
<dbReference type="EMBL" id="OP537514">
    <property type="protein sequence ID" value="WZB40876.1"/>
    <property type="molecule type" value="Genomic_DNA"/>
</dbReference>
<feature type="transmembrane region" description="Helical" evidence="9">
    <location>
        <begin position="83"/>
        <end position="103"/>
    </location>
</feature>
<keyword evidence="9" id="KW-0830">Ubiquinone</keyword>
<dbReference type="GO" id="GO:0008137">
    <property type="term" value="F:NADH dehydrogenase (ubiquinone) activity"/>
    <property type="evidence" value="ECO:0007669"/>
    <property type="project" value="UniProtKB-UniRule"/>
</dbReference>
<name>A0AB38ZG05_9ANNE</name>
<keyword evidence="6 9" id="KW-1133">Transmembrane helix</keyword>
<evidence type="ECO:0000256" key="3">
    <source>
        <dbReference type="ARBA" id="ARBA00021007"/>
    </source>
</evidence>
<comment type="catalytic activity">
    <reaction evidence="8 9">
        <text>a ubiquinone + NADH + 5 H(+)(in) = a ubiquinol + NAD(+) + 4 H(+)(out)</text>
        <dbReference type="Rhea" id="RHEA:29091"/>
        <dbReference type="Rhea" id="RHEA-COMP:9565"/>
        <dbReference type="Rhea" id="RHEA-COMP:9566"/>
        <dbReference type="ChEBI" id="CHEBI:15378"/>
        <dbReference type="ChEBI" id="CHEBI:16389"/>
        <dbReference type="ChEBI" id="CHEBI:17976"/>
        <dbReference type="ChEBI" id="CHEBI:57540"/>
        <dbReference type="ChEBI" id="CHEBI:57945"/>
        <dbReference type="EC" id="7.1.1.2"/>
    </reaction>
</comment>
<evidence type="ECO:0000256" key="5">
    <source>
        <dbReference type="ARBA" id="ARBA00022692"/>
    </source>
</evidence>
<organism evidence="10">
    <name type="scientific">Lumbriclymenella robusta</name>
    <dbReference type="NCBI Taxonomy" id="3138170"/>
    <lineage>
        <taxon>Eukaryota</taxon>
        <taxon>Metazoa</taxon>
        <taxon>Spiralia</taxon>
        <taxon>Lophotrochozoa</taxon>
        <taxon>Annelida</taxon>
        <taxon>Polychaeta</taxon>
        <taxon>Sedentaria</taxon>
        <taxon>Scolecida</taxon>
        <taxon>Maldanidae</taxon>
        <taxon>Lumbriclymenella</taxon>
    </lineage>
</organism>
<dbReference type="InterPro" id="IPR000440">
    <property type="entry name" value="NADH_UbQ/plastoQ_OxRdtase_su3"/>
</dbReference>
<accession>A0AB38ZG05</accession>
<evidence type="ECO:0000256" key="2">
    <source>
        <dbReference type="ARBA" id="ARBA00008472"/>
    </source>
</evidence>
<dbReference type="AlphaFoldDB" id="A0AB38ZG05"/>
<protein>
    <recommendedName>
        <fullName evidence="3 9">NADH-ubiquinone oxidoreductase chain 3</fullName>
        <ecNumber evidence="9">7.1.1.2</ecNumber>
    </recommendedName>
</protein>
<keyword evidence="9" id="KW-0520">NAD</keyword>
<evidence type="ECO:0000313" key="10">
    <source>
        <dbReference type="EMBL" id="WZB40876.1"/>
    </source>
</evidence>
<dbReference type="GO" id="GO:0031966">
    <property type="term" value="C:mitochondrial membrane"/>
    <property type="evidence" value="ECO:0007669"/>
    <property type="project" value="UniProtKB-SubCell"/>
</dbReference>
<keyword evidence="7 9" id="KW-0472">Membrane</keyword>
<evidence type="ECO:0000256" key="7">
    <source>
        <dbReference type="ARBA" id="ARBA00023136"/>
    </source>
</evidence>
<feature type="transmembrane region" description="Helical" evidence="9">
    <location>
        <begin position="57"/>
        <end position="77"/>
    </location>
</feature>
<feature type="transmembrane region" description="Helical" evidence="9">
    <location>
        <begin position="6"/>
        <end position="25"/>
    </location>
</feature>
<dbReference type="Gene3D" id="1.20.58.1610">
    <property type="entry name" value="NADH:ubiquinone/plastoquinone oxidoreductase, chain 3"/>
    <property type="match status" value="1"/>
</dbReference>
<keyword evidence="4 9" id="KW-0813">Transport</keyword>
<keyword evidence="9 10" id="KW-0496">Mitochondrion</keyword>
<comment type="similarity">
    <text evidence="2 9">Belongs to the complex I subunit 3 family.</text>
</comment>
<dbReference type="PANTHER" id="PTHR11058">
    <property type="entry name" value="NADH-UBIQUINONE OXIDOREDUCTASE CHAIN 3"/>
    <property type="match status" value="1"/>
</dbReference>
<comment type="function">
    <text evidence="9">Core subunit of the mitochondrial membrane respiratory chain NADH dehydrogenase (Complex I) which catalyzes electron transfer from NADH through the respiratory chain, using ubiquinone as an electron acceptor. Essential for the catalytic activity of complex I.</text>
</comment>
<gene>
    <name evidence="10" type="primary">nad3</name>
</gene>
<reference evidence="10" key="1">
    <citation type="submission" date="2024-08" db="EMBL/GenBank/DDBJ databases">
        <authorList>
            <person name="Mo J."/>
            <person name="Ge M."/>
        </authorList>
    </citation>
    <scope>NUCLEOTIDE SEQUENCE</scope>
</reference>
<keyword evidence="5 9" id="KW-0812">Transmembrane</keyword>
<dbReference type="EC" id="7.1.1.2" evidence="9"/>
<comment type="subcellular location">
    <subcellularLocation>
        <location evidence="1">Membrane</location>
    </subcellularLocation>
    <subcellularLocation>
        <location evidence="9">Mitochondrion membrane</location>
        <topology evidence="9">Multi-pass membrane protein</topology>
    </subcellularLocation>
</comment>
<geneLocation type="mitochondrion" evidence="10"/>
<evidence type="ECO:0000256" key="4">
    <source>
        <dbReference type="ARBA" id="ARBA00022448"/>
    </source>
</evidence>
<keyword evidence="9" id="KW-1278">Translocase</keyword>
<dbReference type="PANTHER" id="PTHR11058:SF9">
    <property type="entry name" value="NADH-UBIQUINONE OXIDOREDUCTASE CHAIN 3"/>
    <property type="match status" value="1"/>
</dbReference>
<evidence type="ECO:0000256" key="9">
    <source>
        <dbReference type="RuleBase" id="RU003640"/>
    </source>
</evidence>
<dbReference type="InterPro" id="IPR038430">
    <property type="entry name" value="NDAH_ubi_oxred_su3_sf"/>
</dbReference>
<keyword evidence="9" id="KW-0249">Electron transport</keyword>
<sequence length="117" mass="13133">MLFTLFTGILSLVVTSLLTFGWVLYSTQLVSKREKLTAFECGFDPSGSARTPFSLRFFLLAVIFLVFDIEIVLLMPLPLMMTTGNSLTIIVGLFLFLLILLIGTMHEYNEGSLDWAE</sequence>
<evidence type="ECO:0000256" key="1">
    <source>
        <dbReference type="ARBA" id="ARBA00004370"/>
    </source>
</evidence>
<dbReference type="GO" id="GO:0030964">
    <property type="term" value="C:NADH dehydrogenase complex"/>
    <property type="evidence" value="ECO:0007669"/>
    <property type="project" value="TreeGrafter"/>
</dbReference>
<keyword evidence="9" id="KW-0679">Respiratory chain</keyword>
<proteinExistence type="inferred from homology"/>